<feature type="non-terminal residue" evidence="2">
    <location>
        <position position="79"/>
    </location>
</feature>
<name>A0A8X6GUP5_TRICU</name>
<dbReference type="EMBL" id="BMAO01006785">
    <property type="protein sequence ID" value="GFR11522.1"/>
    <property type="molecule type" value="Genomic_DNA"/>
</dbReference>
<evidence type="ECO:0000256" key="1">
    <source>
        <dbReference type="SAM" id="SignalP"/>
    </source>
</evidence>
<feature type="signal peptide" evidence="1">
    <location>
        <begin position="1"/>
        <end position="23"/>
    </location>
</feature>
<accession>A0A8X6GUP5</accession>
<dbReference type="AlphaFoldDB" id="A0A8X6GUP5"/>
<reference evidence="2" key="1">
    <citation type="submission" date="2020-07" db="EMBL/GenBank/DDBJ databases">
        <title>Multicomponent nature underlies the extraordinary mechanical properties of spider dragline silk.</title>
        <authorList>
            <person name="Kono N."/>
            <person name="Nakamura H."/>
            <person name="Mori M."/>
            <person name="Yoshida Y."/>
            <person name="Ohtoshi R."/>
            <person name="Malay A.D."/>
            <person name="Moran D.A.P."/>
            <person name="Tomita M."/>
            <person name="Numata K."/>
            <person name="Arakawa K."/>
        </authorList>
    </citation>
    <scope>NUCLEOTIDE SEQUENCE</scope>
</reference>
<proteinExistence type="predicted"/>
<sequence>MASQKIILSIAISFAVMLQCVVAQNQQQLTEAVNAAADTIKDAISKGADEIADTGFKGAAQEVGELLNHVAKQLSNAIG</sequence>
<gene>
    <name evidence="2" type="ORF">TNCT_176671</name>
</gene>
<evidence type="ECO:0000313" key="3">
    <source>
        <dbReference type="Proteomes" id="UP000887116"/>
    </source>
</evidence>
<organism evidence="2 3">
    <name type="scientific">Trichonephila clavata</name>
    <name type="common">Joro spider</name>
    <name type="synonym">Nephila clavata</name>
    <dbReference type="NCBI Taxonomy" id="2740835"/>
    <lineage>
        <taxon>Eukaryota</taxon>
        <taxon>Metazoa</taxon>
        <taxon>Ecdysozoa</taxon>
        <taxon>Arthropoda</taxon>
        <taxon>Chelicerata</taxon>
        <taxon>Arachnida</taxon>
        <taxon>Araneae</taxon>
        <taxon>Araneomorphae</taxon>
        <taxon>Entelegynae</taxon>
        <taxon>Araneoidea</taxon>
        <taxon>Nephilidae</taxon>
        <taxon>Trichonephila</taxon>
    </lineage>
</organism>
<keyword evidence="1" id="KW-0732">Signal</keyword>
<dbReference type="OrthoDB" id="6448719at2759"/>
<dbReference type="Proteomes" id="UP000887116">
    <property type="component" value="Unassembled WGS sequence"/>
</dbReference>
<protein>
    <submittedName>
        <fullName evidence="2">Uncharacterized protein</fullName>
    </submittedName>
</protein>
<feature type="chain" id="PRO_5036500529" evidence="1">
    <location>
        <begin position="24"/>
        <end position="79"/>
    </location>
</feature>
<comment type="caution">
    <text evidence="2">The sequence shown here is derived from an EMBL/GenBank/DDBJ whole genome shotgun (WGS) entry which is preliminary data.</text>
</comment>
<evidence type="ECO:0000313" key="2">
    <source>
        <dbReference type="EMBL" id="GFR11522.1"/>
    </source>
</evidence>
<keyword evidence="3" id="KW-1185">Reference proteome</keyword>